<gene>
    <name evidence="6" type="ORF">SAMN05421737_102230</name>
</gene>
<sequence length="604" mass="67366">MKKLLKTKFFAVPALVCVLALAACGGGDSNDDKDRANKAKKEDGVYTLDDFEQTKAAEGEAIGGTLNVGIYAPSAFEGVFDWQFYEMRSDADMIGWFSESLFRLDENFLMSDEGAATIDVSDDNKTYTITIKDNVNWHDGEPVKAEDYVFAHEVIGHKDYDGVRYDATFKNIVGMEEYHDGKADNISGFEIVDDKTVKVTFKEANPSLMNSGLWSYAMPKHYFEGVEVKDMASSDQVRKKPLGYGPFKVESITPGESVTLVKNEDYWQGEPKVDKVVLKALNPNVMAESLRTGDVDMVNQFPVAQFADNAELENVDWLGNVNNGYVYTGFKLGKWDKEKGEVVPDPEATMADVNLRKAVRLAVDYDELSKKMYKGVRFPANTVIPPTFLLYHDESNPGFAYDPEEAKKILADAGYEDKDGDGFVETPEGEPLEITYAARAGDATAEAVAKFEMQSWRDIGLDVNLLEGAVTDPTVMYDRIQEDDPAIDMYTAGWGSGTDIDQSGLFGKDAMFNYPRYIDDRIEELLADGMSDASFDPEHRVEVYNEFQAYINEVLPIAPTLYELAVIPVNKRVSGYSVDNANFEYGDSMRHMIQLNDEKPAVAK</sequence>
<feature type="signal peptide" evidence="4">
    <location>
        <begin position="1"/>
        <end position="22"/>
    </location>
</feature>
<name>A0A1G6H0P7_9BACI</name>
<evidence type="ECO:0000256" key="4">
    <source>
        <dbReference type="SAM" id="SignalP"/>
    </source>
</evidence>
<evidence type="ECO:0000313" key="7">
    <source>
        <dbReference type="Proteomes" id="UP000242662"/>
    </source>
</evidence>
<dbReference type="GO" id="GO:1904680">
    <property type="term" value="F:peptide transmembrane transporter activity"/>
    <property type="evidence" value="ECO:0007669"/>
    <property type="project" value="TreeGrafter"/>
</dbReference>
<keyword evidence="7" id="KW-1185">Reference proteome</keyword>
<evidence type="ECO:0000259" key="5">
    <source>
        <dbReference type="Pfam" id="PF00496"/>
    </source>
</evidence>
<protein>
    <submittedName>
        <fullName evidence="6">Peptide/nickel transport system substrate-binding protein</fullName>
    </submittedName>
</protein>
<accession>A0A1G6H0P7</accession>
<evidence type="ECO:0000313" key="6">
    <source>
        <dbReference type="EMBL" id="SDB87880.1"/>
    </source>
</evidence>
<dbReference type="EMBL" id="FMYM01000002">
    <property type="protein sequence ID" value="SDB87880.1"/>
    <property type="molecule type" value="Genomic_DNA"/>
</dbReference>
<feature type="chain" id="PRO_5017192362" evidence="4">
    <location>
        <begin position="23"/>
        <end position="604"/>
    </location>
</feature>
<comment type="similarity">
    <text evidence="2">Belongs to the bacterial solute-binding protein 5 family.</text>
</comment>
<dbReference type="GO" id="GO:0043190">
    <property type="term" value="C:ATP-binding cassette (ABC) transporter complex"/>
    <property type="evidence" value="ECO:0007669"/>
    <property type="project" value="InterPro"/>
</dbReference>
<comment type="subcellular location">
    <subcellularLocation>
        <location evidence="1">Cell membrane</location>
        <topology evidence="1">Lipid-anchor</topology>
    </subcellularLocation>
</comment>
<dbReference type="CDD" id="cd08510">
    <property type="entry name" value="PBP2_Lactococcal_OppA_like"/>
    <property type="match status" value="1"/>
</dbReference>
<evidence type="ECO:0000256" key="1">
    <source>
        <dbReference type="ARBA" id="ARBA00004193"/>
    </source>
</evidence>
<dbReference type="InterPro" id="IPR039424">
    <property type="entry name" value="SBP_5"/>
</dbReference>
<dbReference type="STRING" id="1464122.SAMN05421737_102230"/>
<proteinExistence type="inferred from homology"/>
<dbReference type="SUPFAM" id="SSF53850">
    <property type="entry name" value="Periplasmic binding protein-like II"/>
    <property type="match status" value="1"/>
</dbReference>
<dbReference type="Gene3D" id="3.10.105.10">
    <property type="entry name" value="Dipeptide-binding Protein, Domain 3"/>
    <property type="match status" value="1"/>
</dbReference>
<dbReference type="PIRSF" id="PIRSF002741">
    <property type="entry name" value="MppA"/>
    <property type="match status" value="1"/>
</dbReference>
<evidence type="ECO:0000256" key="2">
    <source>
        <dbReference type="ARBA" id="ARBA00005695"/>
    </source>
</evidence>
<dbReference type="InterPro" id="IPR023765">
    <property type="entry name" value="SBP_5_CS"/>
</dbReference>
<dbReference type="InterPro" id="IPR000914">
    <property type="entry name" value="SBP_5_dom"/>
</dbReference>
<dbReference type="AlphaFoldDB" id="A0A1G6H0P7"/>
<dbReference type="GO" id="GO:0015833">
    <property type="term" value="P:peptide transport"/>
    <property type="evidence" value="ECO:0007669"/>
    <property type="project" value="TreeGrafter"/>
</dbReference>
<dbReference type="PROSITE" id="PS51257">
    <property type="entry name" value="PROKAR_LIPOPROTEIN"/>
    <property type="match status" value="1"/>
</dbReference>
<feature type="domain" description="Solute-binding protein family 5" evidence="5">
    <location>
        <begin position="117"/>
        <end position="499"/>
    </location>
</feature>
<dbReference type="RefSeq" id="WP_090774866.1">
    <property type="nucleotide sequence ID" value="NZ_FMYM01000002.1"/>
</dbReference>
<dbReference type="GO" id="GO:0042597">
    <property type="term" value="C:periplasmic space"/>
    <property type="evidence" value="ECO:0007669"/>
    <property type="project" value="UniProtKB-ARBA"/>
</dbReference>
<dbReference type="PANTHER" id="PTHR30290">
    <property type="entry name" value="PERIPLASMIC BINDING COMPONENT OF ABC TRANSPORTER"/>
    <property type="match status" value="1"/>
</dbReference>
<reference evidence="7" key="1">
    <citation type="submission" date="2016-09" db="EMBL/GenBank/DDBJ databases">
        <authorList>
            <person name="Varghese N."/>
            <person name="Submissions S."/>
        </authorList>
    </citation>
    <scope>NUCLEOTIDE SEQUENCE [LARGE SCALE GENOMIC DNA]</scope>
    <source>
        <strain evidence="7">25nlg</strain>
    </source>
</reference>
<dbReference type="InterPro" id="IPR030678">
    <property type="entry name" value="Peptide/Ni-bd"/>
</dbReference>
<dbReference type="PROSITE" id="PS01040">
    <property type="entry name" value="SBP_BACTERIAL_5"/>
    <property type="match status" value="1"/>
</dbReference>
<dbReference type="Pfam" id="PF00496">
    <property type="entry name" value="SBP_bac_5"/>
    <property type="match status" value="1"/>
</dbReference>
<organism evidence="6 7">
    <name type="scientific">Shouchella lonarensis</name>
    <dbReference type="NCBI Taxonomy" id="1464122"/>
    <lineage>
        <taxon>Bacteria</taxon>
        <taxon>Bacillati</taxon>
        <taxon>Bacillota</taxon>
        <taxon>Bacilli</taxon>
        <taxon>Bacillales</taxon>
        <taxon>Bacillaceae</taxon>
        <taxon>Shouchella</taxon>
    </lineage>
</organism>
<evidence type="ECO:0000256" key="3">
    <source>
        <dbReference type="ARBA" id="ARBA00022729"/>
    </source>
</evidence>
<dbReference type="Proteomes" id="UP000242662">
    <property type="component" value="Unassembled WGS sequence"/>
</dbReference>
<dbReference type="Gene3D" id="3.40.190.10">
    <property type="entry name" value="Periplasmic binding protein-like II"/>
    <property type="match status" value="1"/>
</dbReference>
<dbReference type="OrthoDB" id="9796817at2"/>
<keyword evidence="3 4" id="KW-0732">Signal</keyword>